<evidence type="ECO:0000313" key="3">
    <source>
        <dbReference type="EMBL" id="NIA69334.1"/>
    </source>
</evidence>
<accession>A0A967EXP8</accession>
<evidence type="ECO:0000259" key="2">
    <source>
        <dbReference type="Pfam" id="PF12728"/>
    </source>
</evidence>
<dbReference type="InterPro" id="IPR041657">
    <property type="entry name" value="HTH_17"/>
</dbReference>
<comment type="caution">
    <text evidence="3">The sequence shown here is derived from an EMBL/GenBank/DDBJ whole genome shotgun (WGS) entry which is preliminary data.</text>
</comment>
<dbReference type="Pfam" id="PF12727">
    <property type="entry name" value="PBP_like"/>
    <property type="match status" value="1"/>
</dbReference>
<evidence type="ECO:0000313" key="4">
    <source>
        <dbReference type="Proteomes" id="UP000761264"/>
    </source>
</evidence>
<dbReference type="NCBIfam" id="TIGR01764">
    <property type="entry name" value="excise"/>
    <property type="match status" value="1"/>
</dbReference>
<dbReference type="InterPro" id="IPR024370">
    <property type="entry name" value="PBP_domain"/>
</dbReference>
<organism evidence="3 4">
    <name type="scientific">Pelagibius litoralis</name>
    <dbReference type="NCBI Taxonomy" id="374515"/>
    <lineage>
        <taxon>Bacteria</taxon>
        <taxon>Pseudomonadati</taxon>
        <taxon>Pseudomonadota</taxon>
        <taxon>Alphaproteobacteria</taxon>
        <taxon>Rhodospirillales</taxon>
        <taxon>Rhodovibrionaceae</taxon>
        <taxon>Pelagibius</taxon>
    </lineage>
</organism>
<dbReference type="GO" id="GO:0003677">
    <property type="term" value="F:DNA binding"/>
    <property type="evidence" value="ECO:0007669"/>
    <property type="project" value="InterPro"/>
</dbReference>
<dbReference type="InterPro" id="IPR009061">
    <property type="entry name" value="DNA-bd_dom_put_sf"/>
</dbReference>
<evidence type="ECO:0000259" key="1">
    <source>
        <dbReference type="Pfam" id="PF12727"/>
    </source>
</evidence>
<sequence length="302" mass="32259">MSELEDSPAFLTTKEVAALLRVKERKVYDMAAEGDIPCRRLTGKLLFPRVELEAWLAGAPAPQPETTITGANTGTANVIAGSHDPLLDWAIRESGSGMASFFDGSLDGLARVASGEAAAAGIHVFEPERDGWNRDHVASELAGRPVVLVEWAKRQRGLIVAPGLAQEISEVADLRGRRLVQRQATAGTALLMRHLLKTAGIGENEITLLPELARTETDAAAAVAGGQADAALGLQSMARQFGLPFVATIEERFDLVVDRRSWFDPPLQKLLAFSRTTAFAEKAAGLGGYDITGLGKVHWNGA</sequence>
<dbReference type="PANTHER" id="PTHR38431">
    <property type="entry name" value="BLL2305 PROTEIN"/>
    <property type="match status" value="1"/>
</dbReference>
<dbReference type="AlphaFoldDB" id="A0A967EXP8"/>
<dbReference type="RefSeq" id="WP_167224817.1">
    <property type="nucleotide sequence ID" value="NZ_JAAQPH010000008.1"/>
</dbReference>
<dbReference type="Gene3D" id="3.40.190.10">
    <property type="entry name" value="Periplasmic binding protein-like II"/>
    <property type="match status" value="1"/>
</dbReference>
<dbReference type="Pfam" id="PF12728">
    <property type="entry name" value="HTH_17"/>
    <property type="match status" value="1"/>
</dbReference>
<dbReference type="PANTHER" id="PTHR38431:SF1">
    <property type="entry name" value="BLL2305 PROTEIN"/>
    <property type="match status" value="1"/>
</dbReference>
<keyword evidence="4" id="KW-1185">Reference proteome</keyword>
<protein>
    <submittedName>
        <fullName evidence="3">Helix-turn-helix transcriptional regulator</fullName>
    </submittedName>
</protein>
<dbReference type="Proteomes" id="UP000761264">
    <property type="component" value="Unassembled WGS sequence"/>
</dbReference>
<dbReference type="EMBL" id="JAAQPH010000008">
    <property type="protein sequence ID" value="NIA69334.1"/>
    <property type="molecule type" value="Genomic_DNA"/>
</dbReference>
<dbReference type="SUPFAM" id="SSF46955">
    <property type="entry name" value="Putative DNA-binding domain"/>
    <property type="match status" value="1"/>
</dbReference>
<proteinExistence type="predicted"/>
<gene>
    <name evidence="3" type="ORF">HBA54_12100</name>
</gene>
<name>A0A967EXP8_9PROT</name>
<dbReference type="InterPro" id="IPR010093">
    <property type="entry name" value="SinI_DNA-bd"/>
</dbReference>
<feature type="domain" description="Helix-turn-helix" evidence="2">
    <location>
        <begin position="10"/>
        <end position="58"/>
    </location>
</feature>
<dbReference type="SUPFAM" id="SSF53850">
    <property type="entry name" value="Periplasmic binding protein-like II"/>
    <property type="match status" value="1"/>
</dbReference>
<feature type="domain" description="PBP" evidence="1">
    <location>
        <begin position="93"/>
        <end position="273"/>
    </location>
</feature>
<reference evidence="3" key="1">
    <citation type="submission" date="2020-03" db="EMBL/GenBank/DDBJ databases">
        <title>Genome of Pelagibius litoralis DSM 21314T.</title>
        <authorList>
            <person name="Wang G."/>
        </authorList>
    </citation>
    <scope>NUCLEOTIDE SEQUENCE</scope>
    <source>
        <strain evidence="3">DSM 21314</strain>
    </source>
</reference>